<keyword evidence="4" id="KW-0564">Palmitate</keyword>
<dbReference type="GO" id="GO:0071555">
    <property type="term" value="P:cell wall organization"/>
    <property type="evidence" value="ECO:0007669"/>
    <property type="project" value="UniProtKB-KW"/>
</dbReference>
<dbReference type="EC" id="4.2.2.-" evidence="4"/>
<keyword evidence="4" id="KW-1003">Cell membrane</keyword>
<dbReference type="SUPFAM" id="SSF110997">
    <property type="entry name" value="Sporulation related repeat"/>
    <property type="match status" value="1"/>
</dbReference>
<protein>
    <recommendedName>
        <fullName evidence="4">Endolytic peptidoglycan transglycosylase RlpA</fullName>
        <ecNumber evidence="4">4.2.2.-</ecNumber>
    </recommendedName>
</protein>
<keyword evidence="8" id="KW-1185">Reference proteome</keyword>
<dbReference type="GO" id="GO:0008932">
    <property type="term" value="F:lytic endotransglycosylase activity"/>
    <property type="evidence" value="ECO:0007669"/>
    <property type="project" value="UniProtKB-UniRule"/>
</dbReference>
<dbReference type="InterPro" id="IPR007730">
    <property type="entry name" value="SPOR-like_dom"/>
</dbReference>
<evidence type="ECO:0000256" key="2">
    <source>
        <dbReference type="ARBA" id="ARBA00023239"/>
    </source>
</evidence>
<dbReference type="CDD" id="cd22268">
    <property type="entry name" value="DPBB_RlpA-like"/>
    <property type="match status" value="1"/>
</dbReference>
<dbReference type="NCBIfam" id="TIGR00413">
    <property type="entry name" value="rlpA"/>
    <property type="match status" value="1"/>
</dbReference>
<reference evidence="8" key="1">
    <citation type="journal article" date="2019" name="Int. J. Syst. Evol. Microbiol.">
        <title>The Global Catalogue of Microorganisms (GCM) 10K type strain sequencing project: providing services to taxonomists for standard genome sequencing and annotation.</title>
        <authorList>
            <consortium name="The Broad Institute Genomics Platform"/>
            <consortium name="The Broad Institute Genome Sequencing Center for Infectious Disease"/>
            <person name="Wu L."/>
            <person name="Ma J."/>
        </authorList>
    </citation>
    <scope>NUCLEOTIDE SEQUENCE [LARGE SCALE GENOMIC DNA]</scope>
    <source>
        <strain evidence="8">JCM 19134</strain>
    </source>
</reference>
<dbReference type="GO" id="GO:0009279">
    <property type="term" value="C:cell outer membrane"/>
    <property type="evidence" value="ECO:0007669"/>
    <property type="project" value="TreeGrafter"/>
</dbReference>
<dbReference type="InterPro" id="IPR012997">
    <property type="entry name" value="RplA"/>
</dbReference>
<evidence type="ECO:0000256" key="1">
    <source>
        <dbReference type="ARBA" id="ARBA00022729"/>
    </source>
</evidence>
<keyword evidence="3 4" id="KW-0961">Cell wall biogenesis/degradation</keyword>
<dbReference type="GO" id="GO:0005886">
    <property type="term" value="C:plasma membrane"/>
    <property type="evidence" value="ECO:0007669"/>
    <property type="project" value="UniProtKB-SubCell"/>
</dbReference>
<comment type="similarity">
    <text evidence="4 5">Belongs to the RlpA family.</text>
</comment>
<dbReference type="InterPro" id="IPR009009">
    <property type="entry name" value="RlpA-like_DPBB"/>
</dbReference>
<proteinExistence type="inferred from homology"/>
<keyword evidence="4" id="KW-0449">Lipoprotein</keyword>
<feature type="domain" description="SPOR" evidence="6">
    <location>
        <begin position="217"/>
        <end position="296"/>
    </location>
</feature>
<evidence type="ECO:0000256" key="3">
    <source>
        <dbReference type="ARBA" id="ARBA00023316"/>
    </source>
</evidence>
<dbReference type="PROSITE" id="PS51257">
    <property type="entry name" value="PROKAR_LIPOPROTEIN"/>
    <property type="match status" value="1"/>
</dbReference>
<dbReference type="Proteomes" id="UP001409585">
    <property type="component" value="Unassembled WGS sequence"/>
</dbReference>
<comment type="subcellular location">
    <subcellularLocation>
        <location evidence="4">Cell membrane</location>
        <topology evidence="4">Lipid-anchor</topology>
    </subcellularLocation>
</comment>
<dbReference type="PANTHER" id="PTHR34183">
    <property type="entry name" value="ENDOLYTIC PEPTIDOGLYCAN TRANSGLYCOSYLASE RLPA"/>
    <property type="match status" value="1"/>
</dbReference>
<evidence type="ECO:0000259" key="6">
    <source>
        <dbReference type="PROSITE" id="PS51724"/>
    </source>
</evidence>
<dbReference type="Gene3D" id="3.30.70.1070">
    <property type="entry name" value="Sporulation related repeat"/>
    <property type="match status" value="1"/>
</dbReference>
<dbReference type="HAMAP" id="MF_02071">
    <property type="entry name" value="RlpA"/>
    <property type="match status" value="1"/>
</dbReference>
<evidence type="ECO:0000256" key="4">
    <source>
        <dbReference type="HAMAP-Rule" id="MF_02071"/>
    </source>
</evidence>
<dbReference type="PANTHER" id="PTHR34183:SF1">
    <property type="entry name" value="ENDOLYTIC PEPTIDOGLYCAN TRANSGLYCOSYLASE RLPA"/>
    <property type="match status" value="1"/>
</dbReference>
<keyword evidence="2 4" id="KW-0456">Lyase</keyword>
<accession>A0AAV3U0V0</accession>
<evidence type="ECO:0000313" key="8">
    <source>
        <dbReference type="Proteomes" id="UP001409585"/>
    </source>
</evidence>
<keyword evidence="4" id="KW-0472">Membrane</keyword>
<dbReference type="GO" id="GO:0000270">
    <property type="term" value="P:peptidoglycan metabolic process"/>
    <property type="evidence" value="ECO:0007669"/>
    <property type="project" value="UniProtKB-UniRule"/>
</dbReference>
<dbReference type="SUPFAM" id="SSF50685">
    <property type="entry name" value="Barwin-like endoglucanases"/>
    <property type="match status" value="1"/>
</dbReference>
<dbReference type="FunFam" id="2.40.40.10:FF:000003">
    <property type="entry name" value="Endolytic peptidoglycan transglycosylase RlpA"/>
    <property type="match status" value="1"/>
</dbReference>
<dbReference type="Gene3D" id="2.40.40.10">
    <property type="entry name" value="RlpA-like domain"/>
    <property type="match status" value="1"/>
</dbReference>
<dbReference type="EMBL" id="BAABLX010000009">
    <property type="protein sequence ID" value="GAA4939082.1"/>
    <property type="molecule type" value="Genomic_DNA"/>
</dbReference>
<comment type="caution">
    <text evidence="7">The sequence shown here is derived from an EMBL/GenBank/DDBJ whole genome shotgun (WGS) entry which is preliminary data.</text>
</comment>
<comment type="function">
    <text evidence="4">Lytic transglycosylase with a strong preference for naked glycan strands that lack stem peptides.</text>
</comment>
<dbReference type="AlphaFoldDB" id="A0AAV3U0V0"/>
<dbReference type="InterPro" id="IPR036680">
    <property type="entry name" value="SPOR-like_sf"/>
</dbReference>
<dbReference type="Pfam" id="PF03330">
    <property type="entry name" value="DPBB_1"/>
    <property type="match status" value="1"/>
</dbReference>
<sequence>MVAWRGWCISALVLGVVGLGGCASSGDKYQASRYSQKHDSAPSLAPSVDHVQDAVPMPEIRTAAGNKSPYVVLGKKYRVLESEIGYKKRGVASWYGSKFHGHATSNGEIYDMYAMTAAHKTLPIPSYVQVKNLANGKTVIVRVNDRGPFHGNRIIDLTYAAAKKLDYLGQGTAQVEVTAIDPVAWQKQNAARLAAAEARRPAQASAVNAQTTSARVASLPANTYLQVGAFSNQQAAEHLRDQLIQWLEHPVRVSPPGAATSLYRVRVGPVADTGQVSKIRSLLARNRLAAPHLVYE</sequence>
<dbReference type="GO" id="GO:0042834">
    <property type="term" value="F:peptidoglycan binding"/>
    <property type="evidence" value="ECO:0007669"/>
    <property type="project" value="InterPro"/>
</dbReference>
<dbReference type="InterPro" id="IPR034718">
    <property type="entry name" value="RlpA"/>
</dbReference>
<dbReference type="RefSeq" id="WP_390517758.1">
    <property type="nucleotide sequence ID" value="NZ_AP031496.1"/>
</dbReference>
<name>A0AAV3U0V0_9ALTE</name>
<dbReference type="PROSITE" id="PS51724">
    <property type="entry name" value="SPOR"/>
    <property type="match status" value="1"/>
</dbReference>
<evidence type="ECO:0000313" key="7">
    <source>
        <dbReference type="EMBL" id="GAA4939082.1"/>
    </source>
</evidence>
<organism evidence="7 8">
    <name type="scientific">Halioxenophilus aromaticivorans</name>
    <dbReference type="NCBI Taxonomy" id="1306992"/>
    <lineage>
        <taxon>Bacteria</taxon>
        <taxon>Pseudomonadati</taxon>
        <taxon>Pseudomonadota</taxon>
        <taxon>Gammaproteobacteria</taxon>
        <taxon>Alteromonadales</taxon>
        <taxon>Alteromonadaceae</taxon>
        <taxon>Halioxenophilus</taxon>
    </lineage>
</organism>
<dbReference type="Pfam" id="PF05036">
    <property type="entry name" value="SPOR"/>
    <property type="match status" value="1"/>
</dbReference>
<keyword evidence="1" id="KW-0732">Signal</keyword>
<gene>
    <name evidence="4 7" type="primary">rlpA</name>
    <name evidence="7" type="ORF">GCM10025791_16550</name>
</gene>
<evidence type="ECO:0000256" key="5">
    <source>
        <dbReference type="RuleBase" id="RU003495"/>
    </source>
</evidence>
<dbReference type="InterPro" id="IPR036908">
    <property type="entry name" value="RlpA-like_sf"/>
</dbReference>